<accession>A0A0E1W5U8</accession>
<dbReference type="HOGENOM" id="CLU_3213479_0_0_4"/>
<reference evidence="1" key="1">
    <citation type="submission" date="2009-05" db="EMBL/GenBank/DDBJ databases">
        <authorList>
            <person name="Harkins D.M."/>
            <person name="DeShazer D."/>
            <person name="Woods D.E."/>
            <person name="Brinkac L.M."/>
            <person name="Brown K.A."/>
            <person name="Hung G.C."/>
            <person name="Tuanyok A."/>
            <person name="Zhang B."/>
            <person name="Nierman W.C."/>
        </authorList>
    </citation>
    <scope>NUCLEOTIDE SEQUENCE [LARGE SCALE GENOMIC DNA]</scope>
    <source>
        <strain evidence="1">1710a</strain>
    </source>
</reference>
<evidence type="ECO:0000313" key="1">
    <source>
        <dbReference type="EMBL" id="EET07789.1"/>
    </source>
</evidence>
<organism evidence="1">
    <name type="scientific">Burkholderia pseudomallei 1710a</name>
    <dbReference type="NCBI Taxonomy" id="320371"/>
    <lineage>
        <taxon>Bacteria</taxon>
        <taxon>Pseudomonadati</taxon>
        <taxon>Pseudomonadota</taxon>
        <taxon>Betaproteobacteria</taxon>
        <taxon>Burkholderiales</taxon>
        <taxon>Burkholderiaceae</taxon>
        <taxon>Burkholderia</taxon>
        <taxon>pseudomallei group</taxon>
    </lineage>
</organism>
<dbReference type="EMBL" id="CM000832">
    <property type="protein sequence ID" value="EET07789.1"/>
    <property type="molecule type" value="Genomic_DNA"/>
</dbReference>
<proteinExistence type="predicted"/>
<name>A0A0E1W5U8_BURPE</name>
<dbReference type="AlphaFoldDB" id="A0A0E1W5U8"/>
<protein>
    <submittedName>
        <fullName evidence="1">Uncharacterized protein</fullName>
    </submittedName>
</protein>
<sequence length="44" mass="4770">MRAFRPVPHAPLPPCRSSGCRTSGMAKRHAPHDHSVFEAICASV</sequence>
<gene>
    <name evidence="1" type="ORF">BURPS1710A_2073</name>
</gene>
<dbReference type="Proteomes" id="UP000001812">
    <property type="component" value="Chromosome I"/>
</dbReference>